<dbReference type="Proteomes" id="UP001356427">
    <property type="component" value="Unassembled WGS sequence"/>
</dbReference>
<evidence type="ECO:0000256" key="1">
    <source>
        <dbReference type="ARBA" id="ARBA00023180"/>
    </source>
</evidence>
<comment type="caution">
    <text evidence="5">The sequence shown here is derived from an EMBL/GenBank/DDBJ whole genome shotgun (WGS) entry which is preliminary data.</text>
</comment>
<evidence type="ECO:0000313" key="5">
    <source>
        <dbReference type="EMBL" id="KAK6296152.1"/>
    </source>
</evidence>
<keyword evidence="3" id="KW-0732">Signal</keyword>
<feature type="domain" description="Ig-like" evidence="4">
    <location>
        <begin position="194"/>
        <end position="286"/>
    </location>
</feature>
<evidence type="ECO:0000256" key="2">
    <source>
        <dbReference type="RuleBase" id="RU004439"/>
    </source>
</evidence>
<dbReference type="EMBL" id="JAGTTL010000033">
    <property type="protein sequence ID" value="KAK6296152.1"/>
    <property type="molecule type" value="Genomic_DNA"/>
</dbReference>
<dbReference type="AlphaFoldDB" id="A0AAN8QNH7"/>
<dbReference type="SMART" id="SM00407">
    <property type="entry name" value="IGc1"/>
    <property type="match status" value="1"/>
</dbReference>
<evidence type="ECO:0000256" key="3">
    <source>
        <dbReference type="SAM" id="SignalP"/>
    </source>
</evidence>
<dbReference type="Pfam" id="PF07654">
    <property type="entry name" value="C1-set"/>
    <property type="match status" value="1"/>
</dbReference>
<dbReference type="PRINTS" id="PR01638">
    <property type="entry name" value="MHCCLASSI"/>
</dbReference>
<dbReference type="InterPro" id="IPR036179">
    <property type="entry name" value="Ig-like_dom_sf"/>
</dbReference>
<keyword evidence="6" id="KW-1185">Reference proteome</keyword>
<proteinExistence type="inferred from homology"/>
<evidence type="ECO:0000259" key="4">
    <source>
        <dbReference type="PROSITE" id="PS50835"/>
    </source>
</evidence>
<dbReference type="InterPro" id="IPR050208">
    <property type="entry name" value="MHC_class-I_related"/>
</dbReference>
<dbReference type="PANTHER" id="PTHR16675">
    <property type="entry name" value="MHC CLASS I-RELATED"/>
    <property type="match status" value="1"/>
</dbReference>
<accession>A0AAN8QNH7</accession>
<feature type="chain" id="PRO_5043027781" description="Ig-like domain-containing protein" evidence="3">
    <location>
        <begin position="18"/>
        <end position="337"/>
    </location>
</feature>
<dbReference type="GO" id="GO:0009897">
    <property type="term" value="C:external side of plasma membrane"/>
    <property type="evidence" value="ECO:0007669"/>
    <property type="project" value="TreeGrafter"/>
</dbReference>
<gene>
    <name evidence="5" type="ORF">J4Q44_G00338650</name>
</gene>
<dbReference type="PANTHER" id="PTHR16675:SF235">
    <property type="entry name" value="SHKT DOMAIN-CONTAINING PROTEIN"/>
    <property type="match status" value="1"/>
</dbReference>
<dbReference type="InterPro" id="IPR037055">
    <property type="entry name" value="MHC_I-like_Ag-recog_sf"/>
</dbReference>
<dbReference type="InterPro" id="IPR011161">
    <property type="entry name" value="MHC_I-like_Ag-recog"/>
</dbReference>
<name>A0AAN8QNH7_9TELE</name>
<organism evidence="5 6">
    <name type="scientific">Coregonus suidteri</name>
    <dbReference type="NCBI Taxonomy" id="861788"/>
    <lineage>
        <taxon>Eukaryota</taxon>
        <taxon>Metazoa</taxon>
        <taxon>Chordata</taxon>
        <taxon>Craniata</taxon>
        <taxon>Vertebrata</taxon>
        <taxon>Euteleostomi</taxon>
        <taxon>Actinopterygii</taxon>
        <taxon>Neopterygii</taxon>
        <taxon>Teleostei</taxon>
        <taxon>Protacanthopterygii</taxon>
        <taxon>Salmoniformes</taxon>
        <taxon>Salmonidae</taxon>
        <taxon>Coregoninae</taxon>
        <taxon>Coregonus</taxon>
    </lineage>
</organism>
<evidence type="ECO:0000313" key="6">
    <source>
        <dbReference type="Proteomes" id="UP001356427"/>
    </source>
</evidence>
<dbReference type="SUPFAM" id="SSF54452">
    <property type="entry name" value="MHC antigen-recognition domain"/>
    <property type="match status" value="1"/>
</dbReference>
<dbReference type="SUPFAM" id="SSF48726">
    <property type="entry name" value="Immunoglobulin"/>
    <property type="match status" value="1"/>
</dbReference>
<dbReference type="InterPro" id="IPR011162">
    <property type="entry name" value="MHC_I/II-like_Ag-recog"/>
</dbReference>
<feature type="signal peptide" evidence="3">
    <location>
        <begin position="1"/>
        <end position="17"/>
    </location>
</feature>
<dbReference type="GO" id="GO:0005615">
    <property type="term" value="C:extracellular space"/>
    <property type="evidence" value="ECO:0007669"/>
    <property type="project" value="TreeGrafter"/>
</dbReference>
<dbReference type="InterPro" id="IPR013783">
    <property type="entry name" value="Ig-like_fold"/>
</dbReference>
<dbReference type="Gene3D" id="3.30.500.10">
    <property type="entry name" value="MHC class I-like antigen recognition-like"/>
    <property type="match status" value="1"/>
</dbReference>
<dbReference type="GO" id="GO:0006955">
    <property type="term" value="P:immune response"/>
    <property type="evidence" value="ECO:0007669"/>
    <property type="project" value="TreeGrafter"/>
</dbReference>
<sequence>MITTILISFMMFSIVAPQSLHRHCITTQGSLYPKNIQLVMIDDVIVYYYNSSAEQEAVMPEWLNHPEGIEFWQELNRNLKFNRYVMDTAVRVTSEHYNHSHDHFYQAHGRCGWKSDGTTEAFMSHAYDGKDFVSFDVSTRKWTAAVSHAVFYKRKRETDLEDLVRLVIHYESACIRWLKKLLQFSVTVRESKVPGVSLFERLPHGNSEVEVTCHVTGFYPRAVQVEWLGTEGLPLVDGVSSGEVLPNGDGSYQLRKSLTLPQGAQYTQHYSCLVLHSSVAGNITVTWDPKKNLANVLIAIGIISKQELNAPSDTFERYFPFMFIQLKIQRKKITNDE</sequence>
<keyword evidence="1" id="KW-0325">Glycoprotein</keyword>
<dbReference type="InterPro" id="IPR003597">
    <property type="entry name" value="Ig_C1-set"/>
</dbReference>
<dbReference type="PROSITE" id="PS50835">
    <property type="entry name" value="IG_LIKE"/>
    <property type="match status" value="1"/>
</dbReference>
<comment type="similarity">
    <text evidence="2">Belongs to the MHC class I family.</text>
</comment>
<dbReference type="InterPro" id="IPR001039">
    <property type="entry name" value="MHC_I_a_a1/a2"/>
</dbReference>
<dbReference type="Gene3D" id="2.60.40.10">
    <property type="entry name" value="Immunoglobulins"/>
    <property type="match status" value="1"/>
</dbReference>
<dbReference type="Pfam" id="PF00129">
    <property type="entry name" value="MHC_I"/>
    <property type="match status" value="1"/>
</dbReference>
<dbReference type="InterPro" id="IPR007110">
    <property type="entry name" value="Ig-like_dom"/>
</dbReference>
<protein>
    <recommendedName>
        <fullName evidence="4">Ig-like domain-containing protein</fullName>
    </recommendedName>
</protein>
<reference evidence="5 6" key="1">
    <citation type="submission" date="2021-04" db="EMBL/GenBank/DDBJ databases">
        <authorList>
            <person name="De Guttry C."/>
            <person name="Zahm M."/>
            <person name="Klopp C."/>
            <person name="Cabau C."/>
            <person name="Louis A."/>
            <person name="Berthelot C."/>
            <person name="Parey E."/>
            <person name="Roest Crollius H."/>
            <person name="Montfort J."/>
            <person name="Robinson-Rechavi M."/>
            <person name="Bucao C."/>
            <person name="Bouchez O."/>
            <person name="Gislard M."/>
            <person name="Lluch J."/>
            <person name="Milhes M."/>
            <person name="Lampietro C."/>
            <person name="Lopez Roques C."/>
            <person name="Donnadieu C."/>
            <person name="Braasch I."/>
            <person name="Desvignes T."/>
            <person name="Postlethwait J."/>
            <person name="Bobe J."/>
            <person name="Wedekind C."/>
            <person name="Guiguen Y."/>
        </authorList>
    </citation>
    <scope>NUCLEOTIDE SEQUENCE [LARGE SCALE GENOMIC DNA]</scope>
    <source>
        <strain evidence="5">Cs_M1</strain>
        <tissue evidence="5">Blood</tissue>
    </source>
</reference>